<dbReference type="Gene3D" id="3.50.30.50">
    <property type="entry name" value="Putative cyclase"/>
    <property type="match status" value="1"/>
</dbReference>
<evidence type="ECO:0000259" key="8">
    <source>
        <dbReference type="SMART" id="SM00471"/>
    </source>
</evidence>
<keyword evidence="6" id="KW-0479">Metal-binding</keyword>
<evidence type="ECO:0000313" key="9">
    <source>
        <dbReference type="EMBL" id="RHB35897.1"/>
    </source>
</evidence>
<protein>
    <recommendedName>
        <fullName evidence="5">5'-deoxynucleotidase</fullName>
        <ecNumber evidence="5">3.1.3.89</ecNumber>
    </recommendedName>
</protein>
<evidence type="ECO:0000313" key="10">
    <source>
        <dbReference type="Proteomes" id="UP000284379"/>
    </source>
</evidence>
<dbReference type="InterPro" id="IPR006674">
    <property type="entry name" value="HD_domain"/>
</dbReference>
<comment type="cofactor">
    <cofactor evidence="2">
        <name>Mn(2+)</name>
        <dbReference type="ChEBI" id="CHEBI:29035"/>
    </cofactor>
</comment>
<dbReference type="Pfam" id="PF13023">
    <property type="entry name" value="HD_3"/>
    <property type="match status" value="1"/>
</dbReference>
<dbReference type="EC" id="3.1.3.89" evidence="5"/>
<dbReference type="InterPro" id="IPR007325">
    <property type="entry name" value="KFase/CYL"/>
</dbReference>
<evidence type="ECO:0000256" key="5">
    <source>
        <dbReference type="ARBA" id="ARBA00012964"/>
    </source>
</evidence>
<dbReference type="PANTHER" id="PTHR11845">
    <property type="entry name" value="5'-DEOXYNUCLEOTIDASE HDDC2"/>
    <property type="match status" value="1"/>
</dbReference>
<dbReference type="Gene3D" id="1.10.3210.10">
    <property type="entry name" value="Hypothetical protein af1432"/>
    <property type="match status" value="1"/>
</dbReference>
<evidence type="ECO:0000256" key="4">
    <source>
        <dbReference type="ARBA" id="ARBA00011738"/>
    </source>
</evidence>
<dbReference type="InterPro" id="IPR003607">
    <property type="entry name" value="HD/PDEase_dom"/>
</dbReference>
<evidence type="ECO:0000256" key="3">
    <source>
        <dbReference type="ARBA" id="ARBA00001941"/>
    </source>
</evidence>
<dbReference type="GO" id="GO:0004061">
    <property type="term" value="F:arylformamidase activity"/>
    <property type="evidence" value="ECO:0007669"/>
    <property type="project" value="InterPro"/>
</dbReference>
<dbReference type="InterPro" id="IPR037175">
    <property type="entry name" value="KFase_sf"/>
</dbReference>
<dbReference type="AlphaFoldDB" id="A0A413VQJ0"/>
<evidence type="ECO:0000256" key="7">
    <source>
        <dbReference type="ARBA" id="ARBA00022801"/>
    </source>
</evidence>
<dbReference type="InterPro" id="IPR039356">
    <property type="entry name" value="YfbR/HDDC2"/>
</dbReference>
<organism evidence="9 10">
    <name type="scientific">Bacteroides nordii</name>
    <dbReference type="NCBI Taxonomy" id="291645"/>
    <lineage>
        <taxon>Bacteria</taxon>
        <taxon>Pseudomonadati</taxon>
        <taxon>Bacteroidota</taxon>
        <taxon>Bacteroidia</taxon>
        <taxon>Bacteroidales</taxon>
        <taxon>Bacteroidaceae</taxon>
        <taxon>Bacteroides</taxon>
    </lineage>
</organism>
<name>A0A413VQJ0_9BACE</name>
<comment type="catalytic activity">
    <reaction evidence="1">
        <text>a 2'-deoxyribonucleoside 5'-phosphate + H2O = a 2'-deoxyribonucleoside + phosphate</text>
        <dbReference type="Rhea" id="RHEA:36167"/>
        <dbReference type="ChEBI" id="CHEBI:15377"/>
        <dbReference type="ChEBI" id="CHEBI:18274"/>
        <dbReference type="ChEBI" id="CHEBI:43474"/>
        <dbReference type="ChEBI" id="CHEBI:65317"/>
        <dbReference type="EC" id="3.1.3.89"/>
    </reaction>
</comment>
<dbReference type="GO" id="GO:0002953">
    <property type="term" value="F:5'-deoxynucleotidase activity"/>
    <property type="evidence" value="ECO:0007669"/>
    <property type="project" value="UniProtKB-EC"/>
</dbReference>
<dbReference type="Pfam" id="PF04199">
    <property type="entry name" value="Cyclase"/>
    <property type="match status" value="1"/>
</dbReference>
<evidence type="ECO:0000256" key="1">
    <source>
        <dbReference type="ARBA" id="ARBA00001638"/>
    </source>
</evidence>
<accession>A0A413VQJ0</accession>
<dbReference type="Proteomes" id="UP000284379">
    <property type="component" value="Unassembled WGS sequence"/>
</dbReference>
<dbReference type="GO" id="GO:0019441">
    <property type="term" value="P:L-tryptophan catabolic process to kynurenine"/>
    <property type="evidence" value="ECO:0007669"/>
    <property type="project" value="InterPro"/>
</dbReference>
<feature type="domain" description="HD/PDEase" evidence="8">
    <location>
        <begin position="38"/>
        <end position="153"/>
    </location>
</feature>
<comment type="subunit">
    <text evidence="4">Homodimer.</text>
</comment>
<dbReference type="PANTHER" id="PTHR11845:SF13">
    <property type="entry name" value="5'-DEOXYNUCLEOTIDASE HDDC2"/>
    <property type="match status" value="1"/>
</dbReference>
<comment type="cofactor">
    <cofactor evidence="3">
        <name>Co(2+)</name>
        <dbReference type="ChEBI" id="CHEBI:48828"/>
    </cofactor>
</comment>
<dbReference type="SUPFAM" id="SSF102198">
    <property type="entry name" value="Putative cyclase"/>
    <property type="match status" value="1"/>
</dbReference>
<gene>
    <name evidence="9" type="ORF">DW888_08595</name>
</gene>
<dbReference type="GO" id="GO:0005737">
    <property type="term" value="C:cytoplasm"/>
    <property type="evidence" value="ECO:0007669"/>
    <property type="project" value="TreeGrafter"/>
</dbReference>
<evidence type="ECO:0000256" key="6">
    <source>
        <dbReference type="ARBA" id="ARBA00022723"/>
    </source>
</evidence>
<dbReference type="SMART" id="SM00471">
    <property type="entry name" value="HDc"/>
    <property type="match status" value="1"/>
</dbReference>
<comment type="caution">
    <text evidence="9">The sequence shown here is derived from an EMBL/GenBank/DDBJ whole genome shotgun (WGS) entry which is preliminary data.</text>
</comment>
<dbReference type="SUPFAM" id="SSF109604">
    <property type="entry name" value="HD-domain/PDEase-like"/>
    <property type="match status" value="1"/>
</dbReference>
<reference evidence="9 10" key="1">
    <citation type="submission" date="2018-08" db="EMBL/GenBank/DDBJ databases">
        <title>A genome reference for cultivated species of the human gut microbiota.</title>
        <authorList>
            <person name="Zou Y."/>
            <person name="Xue W."/>
            <person name="Luo G."/>
        </authorList>
    </citation>
    <scope>NUCLEOTIDE SEQUENCE [LARGE SCALE GENOMIC DNA]</scope>
    <source>
        <strain evidence="9 10">AM40-30BH</strain>
    </source>
</reference>
<evidence type="ECO:0000256" key="2">
    <source>
        <dbReference type="ARBA" id="ARBA00001936"/>
    </source>
</evidence>
<sequence>MLLLKTEMRMEPRELINFMAIAERLKCNTRHSWTSTYRHESVAEHSWRLTLLAYFVQDEFPEADMNKVIQMCILHDLGEAITGDIPAFYKTQKDEEVEDRKIEELFQTLPPFYRDKLLPLFREMGELATLEAKIYKALDKMEAIFQHNEADISTWIPLEYTTNLEYGAENVAFSPFLRRLKQELYNDSVRKIESVSEQGGGSNNRWVDLTLKVSPKMIKDAQGNENKAFTGHLGTHFDVMNKEFPLNYTERKAIVFDVSSISGRDIEVQDIDLSKVKPDMFVSFYSGYIERESYGSKAYFSEHPQLSDELIEKLLDRHISIIGIDFAGVRRGKEHTPKDQYCADKGVFIIENLCHLGQLLVGDEKSAEFIANTYPMNFAEMTGLPCRVIAKRK</sequence>
<proteinExistence type="predicted"/>
<keyword evidence="7" id="KW-0378">Hydrolase</keyword>
<dbReference type="GO" id="GO:0046872">
    <property type="term" value="F:metal ion binding"/>
    <property type="evidence" value="ECO:0007669"/>
    <property type="project" value="UniProtKB-KW"/>
</dbReference>
<dbReference type="EMBL" id="QSGO01000005">
    <property type="protein sequence ID" value="RHB35897.1"/>
    <property type="molecule type" value="Genomic_DNA"/>
</dbReference>